<dbReference type="GO" id="GO:0016192">
    <property type="term" value="P:vesicle-mediated transport"/>
    <property type="evidence" value="ECO:0007669"/>
    <property type="project" value="InterPro"/>
</dbReference>
<dbReference type="InterPro" id="IPR011992">
    <property type="entry name" value="EF-hand-dom_pair"/>
</dbReference>
<feature type="transmembrane region" description="Helical" evidence="17">
    <location>
        <begin position="1269"/>
        <end position="1290"/>
    </location>
</feature>
<dbReference type="InterPro" id="IPR017946">
    <property type="entry name" value="PLC-like_Pdiesterase_TIM-brl"/>
</dbReference>
<dbReference type="FunFam" id="1.10.238.10:FF:000005">
    <property type="entry name" value="Phosphoinositide phospholipase C"/>
    <property type="match status" value="1"/>
</dbReference>
<dbReference type="Pfam" id="PF22631">
    <property type="entry name" value="PLCB1-4-like_EFh"/>
    <property type="match status" value="1"/>
</dbReference>
<dbReference type="InterPro" id="IPR007305">
    <property type="entry name" value="Vesicle_transpt_Got1/SFT2"/>
</dbReference>
<dbReference type="InterPro" id="IPR035892">
    <property type="entry name" value="C2_domain_sf"/>
</dbReference>
<dbReference type="SUPFAM" id="SSF47473">
    <property type="entry name" value="EF-hand"/>
    <property type="match status" value="1"/>
</dbReference>
<evidence type="ECO:0000313" key="20">
    <source>
        <dbReference type="EMBL" id="CAF1197362.1"/>
    </source>
</evidence>
<dbReference type="PROSITE" id="PS50004">
    <property type="entry name" value="C2"/>
    <property type="match status" value="1"/>
</dbReference>
<dbReference type="GO" id="GO:0005737">
    <property type="term" value="C:cytoplasm"/>
    <property type="evidence" value="ECO:0007669"/>
    <property type="project" value="UniProtKB-SubCell"/>
</dbReference>
<feature type="transmembrane region" description="Helical" evidence="17">
    <location>
        <begin position="1334"/>
        <end position="1352"/>
    </location>
</feature>
<dbReference type="SMART" id="SM00148">
    <property type="entry name" value="PLCXc"/>
    <property type="match status" value="1"/>
</dbReference>
<evidence type="ECO:0000256" key="2">
    <source>
        <dbReference type="ARBA" id="ARBA00004141"/>
    </source>
</evidence>
<dbReference type="InterPro" id="IPR000909">
    <property type="entry name" value="PLipase_C_PInositol-sp_X_dom"/>
</dbReference>
<evidence type="ECO:0000256" key="4">
    <source>
        <dbReference type="ARBA" id="ARBA00012368"/>
    </source>
</evidence>
<dbReference type="InterPro" id="IPR019373">
    <property type="entry name" value="Ribosomal_mL51"/>
</dbReference>
<dbReference type="SUPFAM" id="SSF49562">
    <property type="entry name" value="C2 domain (Calcium/lipid-binding domain, CaLB)"/>
    <property type="match status" value="1"/>
</dbReference>
<dbReference type="Proteomes" id="UP000663823">
    <property type="component" value="Unassembled WGS sequence"/>
</dbReference>
<evidence type="ECO:0000256" key="12">
    <source>
        <dbReference type="ARBA" id="ARBA00023098"/>
    </source>
</evidence>
<dbReference type="Pfam" id="PF04178">
    <property type="entry name" value="Got1"/>
    <property type="match status" value="1"/>
</dbReference>
<dbReference type="GO" id="GO:0003735">
    <property type="term" value="F:structural constituent of ribosome"/>
    <property type="evidence" value="ECO:0007669"/>
    <property type="project" value="InterPro"/>
</dbReference>
<feature type="transmembrane region" description="Helical" evidence="17">
    <location>
        <begin position="1357"/>
        <end position="1376"/>
    </location>
</feature>
<gene>
    <name evidence="21" type="ORF">OTI717_LOCUS4898</name>
    <name evidence="20" type="ORF">RFH988_LOCUS24403</name>
</gene>
<evidence type="ECO:0000256" key="1">
    <source>
        <dbReference type="ARBA" id="ARBA00001913"/>
    </source>
</evidence>
<dbReference type="InterPro" id="IPR014815">
    <property type="entry name" value="PLC-beta_C"/>
</dbReference>
<dbReference type="SUPFAM" id="SSF51695">
    <property type="entry name" value="PLC-like phosphodiesterases"/>
    <property type="match status" value="1"/>
</dbReference>
<dbReference type="InterPro" id="IPR001192">
    <property type="entry name" value="PI-PLC_fam"/>
</dbReference>
<dbReference type="EC" id="3.1.4.11" evidence="4 15"/>
<dbReference type="CDD" id="cd13361">
    <property type="entry name" value="PH_PLC_beta"/>
    <property type="match status" value="1"/>
</dbReference>
<evidence type="ECO:0000256" key="17">
    <source>
        <dbReference type="SAM" id="Phobius"/>
    </source>
</evidence>
<dbReference type="CDD" id="cd00275">
    <property type="entry name" value="C2_PLC_like"/>
    <property type="match status" value="1"/>
</dbReference>
<dbReference type="InterPro" id="IPR042531">
    <property type="entry name" value="PLC-beta_C_sf"/>
</dbReference>
<comment type="catalytic activity">
    <reaction evidence="15">
        <text>a 1,2-diacyl-sn-glycero-3-phospho-(1D-myo-inositol-4,5-bisphosphate) + H2O = 1D-myo-inositol 1,4,5-trisphosphate + a 1,2-diacyl-sn-glycerol + H(+)</text>
        <dbReference type="Rhea" id="RHEA:33179"/>
        <dbReference type="ChEBI" id="CHEBI:15377"/>
        <dbReference type="ChEBI" id="CHEBI:15378"/>
        <dbReference type="ChEBI" id="CHEBI:17815"/>
        <dbReference type="ChEBI" id="CHEBI:58456"/>
        <dbReference type="ChEBI" id="CHEBI:203600"/>
        <dbReference type="EC" id="3.1.4.11"/>
    </reaction>
</comment>
<dbReference type="Pfam" id="PF08703">
    <property type="entry name" value="PLC-beta_C"/>
    <property type="match status" value="1"/>
</dbReference>
<dbReference type="Gene3D" id="2.30.29.240">
    <property type="match status" value="1"/>
</dbReference>
<dbReference type="Gene3D" id="1.20.1230.10">
    <property type="entry name" value="Phospholipase C beta, distal C-terminal domain"/>
    <property type="match status" value="1"/>
</dbReference>
<feature type="domain" description="PI-PLC Y-box" evidence="19">
    <location>
        <begin position="573"/>
        <end position="689"/>
    </location>
</feature>
<keyword evidence="13 17" id="KW-0472">Membrane</keyword>
<name>A0A814VXY5_9BILA</name>
<dbReference type="PROSITE" id="PS50008">
    <property type="entry name" value="PIPLC_Y_DOMAIN"/>
    <property type="match status" value="1"/>
</dbReference>
<keyword evidence="6" id="KW-0597">Phosphoprotein</keyword>
<dbReference type="Gene3D" id="2.60.40.150">
    <property type="entry name" value="C2 domain"/>
    <property type="match status" value="1"/>
</dbReference>
<evidence type="ECO:0000256" key="3">
    <source>
        <dbReference type="ARBA" id="ARBA00004496"/>
    </source>
</evidence>
<dbReference type="FunFam" id="2.60.40.150:FF:000008">
    <property type="entry name" value="1-phosphatidylinositol 4,5-bisphosphate phosphodiesterase"/>
    <property type="match status" value="1"/>
</dbReference>
<evidence type="ECO:0000259" key="19">
    <source>
        <dbReference type="PROSITE" id="PS50008"/>
    </source>
</evidence>
<keyword evidence="5" id="KW-0963">Cytoplasm</keyword>
<dbReference type="Pfam" id="PF00387">
    <property type="entry name" value="PI-PLC-Y"/>
    <property type="match status" value="1"/>
</dbReference>
<dbReference type="PRINTS" id="PR00390">
    <property type="entry name" value="PHPHLIPASEC"/>
</dbReference>
<keyword evidence="9" id="KW-0106">Calcium</keyword>
<dbReference type="Proteomes" id="UP000663882">
    <property type="component" value="Unassembled WGS sequence"/>
</dbReference>
<evidence type="ECO:0000256" key="5">
    <source>
        <dbReference type="ARBA" id="ARBA00022490"/>
    </source>
</evidence>
<accession>A0A814VXY5</accession>
<sequence length="1576" mass="181644">MSKAYNFDWQIEVSPRLLKGDYFDRWDEENGTLEQNCLFRVDSYGFFIYWQSEGRDGQVIELSQVSDIRPGKAPSDQKIGADLMANALMYGRGNIDERTVTICSGIDFVQISYTNITGADPATAKAWIEGLRKITHNHKANNICPTTILRKHWMKLSFMLNVNQKIPVRSISKTFASGKTEKRIFEILKELGLPSGKNDDIDPTDFTFEKFCDLYHKICPRTDIAALFDELSDGKDYITTKLFVDWLNETQRDPRLNEILFPFYDTKSALRIIDRYELRANYRDRGHLSCDGLTRYLMSDENAPVFLDRLEVYHDMEQPLCHYLINSSHNTYLQGRQFGGKSSVEMYRQVLLAGCRCIELDCWDGKNDSEPIITHGKAMCSDINFKEVIYAIRDTAFVTSDYPVILSFENHCSRPQQFKLAQYCEEILGDFLLTTPLDSHPLEPGVLLPPPNLLKRKILIKNKRLKPEVEKHQLHLFLEGFDTEINNENDLDSAANVEGEDGPPNIDSIKLRDDDDEAHPELNVDINDDANRRTLLSQIMKFKGSANLSREEEEAFYNGYQHKGATTNIHPLLSSRVNYTQPIKFPGFAKAEERNIHYHMSSFSENVALQHLKQNPIEFVNYNKRQLSRVYPKGGRVDSSNYMPQIFWNAGCQMVSLNFQTPDLPMQLNLGKFEYNGNCGYLLKPDFMRRPDRTFDPYAESPVDGVIAAFCSVRVISGQFLSDKKIGTYVEVDMYGLQADTIRKEYRTKTIPANGLNPRYDESVFEFRKIVLPDLAILRIAVYEETGKLIGQRVLPLDGLQAGYRHISLRTEGNFPLSLPTIFCQIILKSYVPDGLSAFVDQLNKPLLIKRSEELLNATSSNSFDSCSTSTSSSIRRSRINDLNSTSNASIDTRTTIATVPSTSSISTLLTTDTTNASSSSSSLKLKTSAETIIPITLDYLREHKSFCKLKTKQDKELALMKKKHSKEQNLLCEQQSKIMSKAKNDYDKIIRSPMIQSGHSKKELSNGGSLSEGKADPRLMDLINEQNVEWTSLVQRQLTELNVVRRQHTKEQCDLLLFLLDETQKIQMKEITERHSKEKKDLELSQVRQNIEDSKRLGSEKNIRNKSDLDRRVRELKSNNTKKFLEERKRQMMKHDREKENLVKSHEIQKTTLTNEIDKMLEYSINYQDESPMARFPSSTMDAKFSRLQNFINESNSDNNDNIQTWSRAIFSRDLFQTNINRVQSFFNKRSDGPLTSSSSSSTDDIQILLQKGDNDPILPALTRKQRILGFMMCLVMGIFCMSLSTFYIPVIVFKARKFALLFSFGSLFFLSSFSMLWGPTNHLKHLTNADRLPFSISYIVTLICTIYYSVWVKSYFFTIIFALLQMSALIWYIVSYIPGGTHGLKFFSKLFYIFVSKTVTTTLSFLSKTNSNSQLIISIRTFKRFGEYVKSYGHEPKYYQGGYLPRTAHLKDPPNYLPPFIDSHEWTLEAATFGQNDYIDILGDENVEHWQLVRNAPFWLRGFQGNELQHLLRRLKFQGKYLEENQPQRYSDLITRIRYLMFKINFKHYKRPWLIRPTVGPNEPLPDYYDPRSS</sequence>
<dbReference type="Gene3D" id="3.20.20.190">
    <property type="entry name" value="Phosphatidylinositol (PI) phosphodiesterase"/>
    <property type="match status" value="1"/>
</dbReference>
<evidence type="ECO:0000256" key="16">
    <source>
        <dbReference type="SAM" id="MobiDB-lite"/>
    </source>
</evidence>
<dbReference type="InterPro" id="IPR037862">
    <property type="entry name" value="PLC-beta_PH"/>
</dbReference>
<keyword evidence="11 17" id="KW-1133">Transmembrane helix</keyword>
<evidence type="ECO:0000256" key="15">
    <source>
        <dbReference type="RuleBase" id="RU361133"/>
    </source>
</evidence>
<proteinExistence type="predicted"/>
<dbReference type="GO" id="GO:0012505">
    <property type="term" value="C:endomembrane system"/>
    <property type="evidence" value="ECO:0007669"/>
    <property type="project" value="UniProtKB-ARBA"/>
</dbReference>
<dbReference type="GO" id="GO:0046488">
    <property type="term" value="P:phosphatidylinositol metabolic process"/>
    <property type="evidence" value="ECO:0007669"/>
    <property type="project" value="TreeGrafter"/>
</dbReference>
<dbReference type="GO" id="GO:0051209">
    <property type="term" value="P:release of sequestered calcium ion into cytosol"/>
    <property type="evidence" value="ECO:0007669"/>
    <property type="project" value="TreeGrafter"/>
</dbReference>
<dbReference type="EMBL" id="CAJOAX010000307">
    <property type="protein sequence ID" value="CAF3562929.1"/>
    <property type="molecule type" value="Genomic_DNA"/>
</dbReference>
<feature type="domain" description="C2" evidence="18">
    <location>
        <begin position="689"/>
        <end position="817"/>
    </location>
</feature>
<keyword evidence="7 17" id="KW-0812">Transmembrane</keyword>
<dbReference type="OrthoDB" id="269822at2759"/>
<comment type="cofactor">
    <cofactor evidence="1">
        <name>Ca(2+)</name>
        <dbReference type="ChEBI" id="CHEBI:29108"/>
    </cofactor>
</comment>
<dbReference type="Pfam" id="PF17787">
    <property type="entry name" value="PH_14"/>
    <property type="match status" value="1"/>
</dbReference>
<dbReference type="Pfam" id="PF00388">
    <property type="entry name" value="PI-PLC-X"/>
    <property type="match status" value="1"/>
</dbReference>
<evidence type="ECO:0000256" key="6">
    <source>
        <dbReference type="ARBA" id="ARBA00022553"/>
    </source>
</evidence>
<dbReference type="InterPro" id="IPR000008">
    <property type="entry name" value="C2_dom"/>
</dbReference>
<comment type="caution">
    <text evidence="20">The sequence shown here is derived from an EMBL/GenBank/DDBJ whole genome shotgun (WGS) entry which is preliminary data.</text>
</comment>
<dbReference type="InterPro" id="IPR053945">
    <property type="entry name" value="PLCB1-4-like_EFh"/>
</dbReference>
<dbReference type="SUPFAM" id="SSF50729">
    <property type="entry name" value="PH domain-like"/>
    <property type="match status" value="1"/>
</dbReference>
<evidence type="ECO:0000313" key="21">
    <source>
        <dbReference type="EMBL" id="CAF3562929.1"/>
    </source>
</evidence>
<dbReference type="PROSITE" id="PS50007">
    <property type="entry name" value="PIPLC_X_DOMAIN"/>
    <property type="match status" value="1"/>
</dbReference>
<evidence type="ECO:0000256" key="13">
    <source>
        <dbReference type="ARBA" id="ARBA00023136"/>
    </source>
</evidence>
<dbReference type="SMART" id="SM00239">
    <property type="entry name" value="C2"/>
    <property type="match status" value="1"/>
</dbReference>
<feature type="transmembrane region" description="Helical" evidence="17">
    <location>
        <begin position="1302"/>
        <end position="1322"/>
    </location>
</feature>
<dbReference type="SMART" id="SM00149">
    <property type="entry name" value="PLCYc"/>
    <property type="match status" value="1"/>
</dbReference>
<dbReference type="CDD" id="cd08591">
    <property type="entry name" value="PI-PLCc_beta"/>
    <property type="match status" value="1"/>
</dbReference>
<keyword evidence="8 15" id="KW-0378">Hydrolase</keyword>
<evidence type="ECO:0000256" key="9">
    <source>
        <dbReference type="ARBA" id="ARBA00022837"/>
    </source>
</evidence>
<dbReference type="GO" id="GO:0004435">
    <property type="term" value="F:phosphatidylinositol-4,5-bisphosphate phospholipase C activity"/>
    <property type="evidence" value="ECO:0007669"/>
    <property type="project" value="UniProtKB-EC"/>
</dbReference>
<organism evidence="20 22">
    <name type="scientific">Rotaria sordida</name>
    <dbReference type="NCBI Taxonomy" id="392033"/>
    <lineage>
        <taxon>Eukaryota</taxon>
        <taxon>Metazoa</taxon>
        <taxon>Spiralia</taxon>
        <taxon>Gnathifera</taxon>
        <taxon>Rotifera</taxon>
        <taxon>Eurotatoria</taxon>
        <taxon>Bdelloidea</taxon>
        <taxon>Philodinida</taxon>
        <taxon>Philodinidae</taxon>
        <taxon>Rotaria</taxon>
    </lineage>
</organism>
<keyword evidence="10 15" id="KW-0442">Lipid degradation</keyword>
<reference evidence="20" key="1">
    <citation type="submission" date="2021-02" db="EMBL/GenBank/DDBJ databases">
        <authorList>
            <person name="Nowell W R."/>
        </authorList>
    </citation>
    <scope>NUCLEOTIDE SEQUENCE</scope>
</reference>
<dbReference type="InterPro" id="IPR001711">
    <property type="entry name" value="PLipase_C_Pinositol-sp_Y"/>
</dbReference>
<protein>
    <recommendedName>
        <fullName evidence="4 15">Phosphoinositide phospholipase C</fullName>
        <ecNumber evidence="4 15">3.1.4.11</ecNumber>
    </recommendedName>
</protein>
<keyword evidence="12 15" id="KW-0443">Lipid metabolism</keyword>
<dbReference type="GO" id="GO:0005509">
    <property type="term" value="F:calcium ion binding"/>
    <property type="evidence" value="ECO:0007669"/>
    <property type="project" value="InterPro"/>
</dbReference>
<evidence type="ECO:0000259" key="18">
    <source>
        <dbReference type="PROSITE" id="PS50004"/>
    </source>
</evidence>
<dbReference type="Pfam" id="PF10244">
    <property type="entry name" value="MRP-L51"/>
    <property type="match status" value="1"/>
</dbReference>
<evidence type="ECO:0000256" key="14">
    <source>
        <dbReference type="ARBA" id="ARBA00023224"/>
    </source>
</evidence>
<dbReference type="GO" id="GO:0016020">
    <property type="term" value="C:membrane"/>
    <property type="evidence" value="ECO:0007669"/>
    <property type="project" value="UniProtKB-SubCell"/>
</dbReference>
<evidence type="ECO:0000256" key="11">
    <source>
        <dbReference type="ARBA" id="ARBA00022989"/>
    </source>
</evidence>
<evidence type="ECO:0000313" key="22">
    <source>
        <dbReference type="Proteomes" id="UP000663882"/>
    </source>
</evidence>
<keyword evidence="14" id="KW-0807">Transducer</keyword>
<evidence type="ECO:0000256" key="8">
    <source>
        <dbReference type="ARBA" id="ARBA00022801"/>
    </source>
</evidence>
<dbReference type="GO" id="GO:0016042">
    <property type="term" value="P:lipid catabolic process"/>
    <property type="evidence" value="ECO:0007669"/>
    <property type="project" value="UniProtKB-KW"/>
</dbReference>
<dbReference type="EMBL" id="CAJNOO010001778">
    <property type="protein sequence ID" value="CAF1197362.1"/>
    <property type="molecule type" value="Genomic_DNA"/>
</dbReference>
<dbReference type="SUPFAM" id="SSF69989">
    <property type="entry name" value="C-terminal domain of PLC-beta"/>
    <property type="match status" value="1"/>
</dbReference>
<dbReference type="PANTHER" id="PTHR10336:SF36">
    <property type="entry name" value="1-PHOSPHATIDYLINOSITOL 4,5-BISPHOSPHATE PHOSPHODIESTERASE BETA-4"/>
    <property type="match status" value="1"/>
</dbReference>
<dbReference type="PANTHER" id="PTHR10336">
    <property type="entry name" value="PHOSPHOINOSITIDE-SPECIFIC PHOSPHOLIPASE C FAMILY PROTEIN"/>
    <property type="match status" value="1"/>
</dbReference>
<comment type="subcellular location">
    <subcellularLocation>
        <location evidence="3">Cytoplasm</location>
    </subcellularLocation>
    <subcellularLocation>
        <location evidence="2">Membrane</location>
        <topology evidence="2">Multi-pass membrane protein</topology>
    </subcellularLocation>
</comment>
<evidence type="ECO:0000256" key="7">
    <source>
        <dbReference type="ARBA" id="ARBA00022692"/>
    </source>
</evidence>
<evidence type="ECO:0000256" key="10">
    <source>
        <dbReference type="ARBA" id="ARBA00022963"/>
    </source>
</evidence>
<feature type="region of interest" description="Disordered" evidence="16">
    <location>
        <begin position="996"/>
        <end position="1016"/>
    </location>
</feature>
<dbReference type="GO" id="GO:0048015">
    <property type="term" value="P:phosphatidylinositol-mediated signaling"/>
    <property type="evidence" value="ECO:0007669"/>
    <property type="project" value="TreeGrafter"/>
</dbReference>
<dbReference type="Gene3D" id="1.10.238.10">
    <property type="entry name" value="EF-hand"/>
    <property type="match status" value="1"/>
</dbReference>